<dbReference type="PANTHER" id="PTHR45982:SF1">
    <property type="entry name" value="REGULATOR OF CHROMOSOME CONDENSATION"/>
    <property type="match status" value="1"/>
</dbReference>
<evidence type="ECO:0000313" key="2">
    <source>
        <dbReference type="Proteomes" id="UP000593892"/>
    </source>
</evidence>
<dbReference type="InterPro" id="IPR009091">
    <property type="entry name" value="RCC1/BLIP-II"/>
</dbReference>
<dbReference type="EMBL" id="CP063849">
    <property type="protein sequence ID" value="QOY85750.1"/>
    <property type="molecule type" value="Genomic_DNA"/>
</dbReference>
<dbReference type="Pfam" id="PF00415">
    <property type="entry name" value="RCC1"/>
    <property type="match status" value="1"/>
</dbReference>
<organism evidence="1 2">
    <name type="scientific">Paludibaculum fermentans</name>
    <dbReference type="NCBI Taxonomy" id="1473598"/>
    <lineage>
        <taxon>Bacteria</taxon>
        <taxon>Pseudomonadati</taxon>
        <taxon>Acidobacteriota</taxon>
        <taxon>Terriglobia</taxon>
        <taxon>Bryobacterales</taxon>
        <taxon>Bryobacteraceae</taxon>
        <taxon>Paludibaculum</taxon>
    </lineage>
</organism>
<protein>
    <submittedName>
        <fullName evidence="1">Uncharacterized protein</fullName>
    </submittedName>
</protein>
<name>A0A7S7SJ91_PALFE</name>
<evidence type="ECO:0000313" key="1">
    <source>
        <dbReference type="EMBL" id="QOY85750.1"/>
    </source>
</evidence>
<dbReference type="Pfam" id="PF13540">
    <property type="entry name" value="RCC1_2"/>
    <property type="match status" value="2"/>
</dbReference>
<accession>A0A7S7SJ91</accession>
<reference evidence="1 2" key="1">
    <citation type="submission" date="2020-10" db="EMBL/GenBank/DDBJ databases">
        <title>Complete genome sequence of Paludibaculum fermentans P105T, a facultatively anaerobic acidobacterium capable of dissimilatory Fe(III) reduction.</title>
        <authorList>
            <person name="Dedysh S.N."/>
            <person name="Beletsky A.V."/>
            <person name="Kulichevskaya I.S."/>
            <person name="Mardanov A.V."/>
            <person name="Ravin N.V."/>
        </authorList>
    </citation>
    <scope>NUCLEOTIDE SEQUENCE [LARGE SCALE GENOMIC DNA]</scope>
    <source>
        <strain evidence="1 2">P105</strain>
    </source>
</reference>
<sequence length="513" mass="52243">MPIPRMFPTPVAGLQTAVEIAAGDRFSLALLSDGSVWIWGLGLGQVGTPGYQTPVQVTELSNVAAIAAGGEFALALKQDGTVWAWGSGGLRRLGSGLGIDPVIGVARVAGLTGMAGIGAGVGHGLAIQSDGTVWAWGANTKGELGTGAPSPVDVPVPAQVPQLFGAAGVSGGDGFTLAWTRDGSLLAWGSNQSGPFGLTGLASSLIPILSGFQPGLPLATTPLDFTPQGASGSAQNFQADFAAAGGAASLQWAQLLFATDPDGGGQPFCLLHYDVQGDGFWLYGDSGFFVGPVKPGVASNLLQNTVCALNTAGSAVQESATGLSWQSQVIFKQTGSLKMFSRTQDQSGVDSGWIQEGTWSFTPAAAATFSVVPNTGSSANPTFVLTNADHSGLPATSGGWVQMLVAAAPDGGGQPFCYLHYDRAGNGLWMYSSDVGFFLGPVKPGVSSTALQSSACSIKTAATTAVSVAGQLVITAPISLKAPMKGSRKLYQRSMDALQRDSGWVQTGTWVVP</sequence>
<dbReference type="AlphaFoldDB" id="A0A7S7SJ91"/>
<dbReference type="RefSeq" id="WP_194447420.1">
    <property type="nucleotide sequence ID" value="NZ_CP063849.1"/>
</dbReference>
<dbReference type="Gene3D" id="2.130.10.30">
    <property type="entry name" value="Regulator of chromosome condensation 1/beta-lactamase-inhibitor protein II"/>
    <property type="match status" value="1"/>
</dbReference>
<dbReference type="KEGG" id="pfer:IRI77_23365"/>
<dbReference type="Proteomes" id="UP000593892">
    <property type="component" value="Chromosome"/>
</dbReference>
<gene>
    <name evidence="1" type="ORF">IRI77_23365</name>
</gene>
<dbReference type="PROSITE" id="PS00626">
    <property type="entry name" value="RCC1_2"/>
    <property type="match status" value="1"/>
</dbReference>
<dbReference type="PANTHER" id="PTHR45982">
    <property type="entry name" value="REGULATOR OF CHROMOSOME CONDENSATION"/>
    <property type="match status" value="1"/>
</dbReference>
<dbReference type="PROSITE" id="PS50012">
    <property type="entry name" value="RCC1_3"/>
    <property type="match status" value="3"/>
</dbReference>
<dbReference type="GO" id="GO:0005085">
    <property type="term" value="F:guanyl-nucleotide exchange factor activity"/>
    <property type="evidence" value="ECO:0007669"/>
    <property type="project" value="TreeGrafter"/>
</dbReference>
<dbReference type="InterPro" id="IPR051553">
    <property type="entry name" value="Ran_GTPase-activating"/>
</dbReference>
<dbReference type="InterPro" id="IPR000408">
    <property type="entry name" value="Reg_chr_condens"/>
</dbReference>
<dbReference type="GO" id="GO:0005737">
    <property type="term" value="C:cytoplasm"/>
    <property type="evidence" value="ECO:0007669"/>
    <property type="project" value="TreeGrafter"/>
</dbReference>
<dbReference type="SUPFAM" id="SSF50985">
    <property type="entry name" value="RCC1/BLIP-II"/>
    <property type="match status" value="1"/>
</dbReference>
<keyword evidence="2" id="KW-1185">Reference proteome</keyword>
<proteinExistence type="predicted"/>